<protein>
    <submittedName>
        <fullName evidence="4">3-oxoacyl-[acyl-carrier-protein] synthase III</fullName>
        <ecNumber evidence="4">2.3.1.180</ecNumber>
    </submittedName>
</protein>
<dbReference type="InterPro" id="IPR013747">
    <property type="entry name" value="ACP_syn_III_C"/>
</dbReference>
<dbReference type="NCBIfam" id="NF006720">
    <property type="entry name" value="PRK09258.1"/>
    <property type="match status" value="1"/>
</dbReference>
<reference evidence="4 5" key="1">
    <citation type="journal article" date="2007" name="Proc. Natl. Acad. Sci. U.S.A.">
        <title>Characterization of a marine gammaproteobacterium capable of aerobic anoxygenic photosynthesis.</title>
        <authorList>
            <person name="Fuchs B.M."/>
            <person name="Spring S."/>
            <person name="Teeling H."/>
            <person name="Quast C."/>
            <person name="Wulf J."/>
            <person name="Schattenhofer M."/>
            <person name="Yan S."/>
            <person name="Ferriera S."/>
            <person name="Johnson J."/>
            <person name="Glockner F.O."/>
            <person name="Amann R."/>
        </authorList>
    </citation>
    <scope>NUCLEOTIDE SEQUENCE [LARGE SCALE GENOMIC DNA]</scope>
    <source>
        <strain evidence="4">KT71</strain>
    </source>
</reference>
<dbReference type="HOGENOM" id="CLU_039592_4_2_6"/>
<gene>
    <name evidence="4" type="ORF">KT71_07284</name>
</gene>
<comment type="caution">
    <text evidence="4">The sequence shown here is derived from an EMBL/GenBank/DDBJ whole genome shotgun (WGS) entry which is preliminary data.</text>
</comment>
<feature type="domain" description="Beta-ketoacyl-[acyl-carrier-protein] synthase III C-terminal" evidence="3">
    <location>
        <begin position="259"/>
        <end position="338"/>
    </location>
</feature>
<accession>A4A9J6</accession>
<evidence type="ECO:0000259" key="3">
    <source>
        <dbReference type="Pfam" id="PF08541"/>
    </source>
</evidence>
<evidence type="ECO:0000256" key="1">
    <source>
        <dbReference type="ARBA" id="ARBA00022679"/>
    </source>
</evidence>
<dbReference type="eggNOG" id="COG0332">
    <property type="taxonomic scope" value="Bacteria"/>
</dbReference>
<dbReference type="Proteomes" id="UP000019205">
    <property type="component" value="Chromosome"/>
</dbReference>
<proteinExistence type="predicted"/>
<evidence type="ECO:0000256" key="2">
    <source>
        <dbReference type="ARBA" id="ARBA00023315"/>
    </source>
</evidence>
<dbReference type="AlphaFoldDB" id="A4A9J6"/>
<dbReference type="EC" id="2.3.1.180" evidence="4"/>
<dbReference type="GO" id="GO:0044550">
    <property type="term" value="P:secondary metabolite biosynthetic process"/>
    <property type="evidence" value="ECO:0007669"/>
    <property type="project" value="TreeGrafter"/>
</dbReference>
<keyword evidence="2 4" id="KW-0012">Acyltransferase</keyword>
<organism evidence="4 5">
    <name type="scientific">Congregibacter litoralis KT71</name>
    <dbReference type="NCBI Taxonomy" id="314285"/>
    <lineage>
        <taxon>Bacteria</taxon>
        <taxon>Pseudomonadati</taxon>
        <taxon>Pseudomonadota</taxon>
        <taxon>Gammaproteobacteria</taxon>
        <taxon>Cellvibrionales</taxon>
        <taxon>Halieaceae</taxon>
        <taxon>Congregibacter</taxon>
    </lineage>
</organism>
<dbReference type="PANTHER" id="PTHR34069:SF3">
    <property type="entry name" value="ACYL-COA:ACYL-COA ALKYLTRANSFERASE"/>
    <property type="match status" value="1"/>
</dbReference>
<keyword evidence="5" id="KW-1185">Reference proteome</keyword>
<dbReference type="RefSeq" id="WP_008293881.1">
    <property type="nucleotide sequence ID" value="NZ_CM002299.1"/>
</dbReference>
<dbReference type="InterPro" id="IPR016039">
    <property type="entry name" value="Thiolase-like"/>
</dbReference>
<keyword evidence="1 4" id="KW-0808">Transferase</keyword>
<dbReference type="STRING" id="314285.KT71_07284"/>
<dbReference type="SUPFAM" id="SSF53901">
    <property type="entry name" value="Thiolase-like"/>
    <property type="match status" value="1"/>
</dbReference>
<evidence type="ECO:0000313" key="4">
    <source>
        <dbReference type="EMBL" id="EAQ97163.1"/>
    </source>
</evidence>
<dbReference type="GO" id="GO:0033818">
    <property type="term" value="F:beta-ketoacyl-acyl-carrier-protein synthase III activity"/>
    <property type="evidence" value="ECO:0007669"/>
    <property type="project" value="UniProtKB-EC"/>
</dbReference>
<dbReference type="Gene3D" id="3.40.47.10">
    <property type="match status" value="2"/>
</dbReference>
<dbReference type="OrthoDB" id="9788274at2"/>
<name>A4A9J6_9GAMM</name>
<evidence type="ECO:0000313" key="5">
    <source>
        <dbReference type="Proteomes" id="UP000019205"/>
    </source>
</evidence>
<dbReference type="Pfam" id="PF08541">
    <property type="entry name" value="ACP_syn_III_C"/>
    <property type="match status" value="1"/>
</dbReference>
<reference evidence="4 5" key="2">
    <citation type="journal article" date="2009" name="PLoS ONE">
        <title>The photosynthetic apparatus and its regulation in the aerobic gammaproteobacterium Congregibacter litoralis gen. nov., sp. nov.</title>
        <authorList>
            <person name="Spring S."/>
            <person name="Lunsdorf H."/>
            <person name="Fuchs B.M."/>
            <person name="Tindall B.J."/>
        </authorList>
    </citation>
    <scope>NUCLEOTIDE SEQUENCE [LARGE SCALE GENOMIC DNA]</scope>
    <source>
        <strain evidence="4">KT71</strain>
    </source>
</reference>
<sequence length="339" mass="36350">MSGNAKFTLNDTAIVSVTAHHAPEVVTSASLDDRIMHTYERLGTQPGLLESLAGISERRWWPEGHTFTEAAAEAGRKAMAAANIKPEQVGLLIDTSVSRDRLEPSSAVTVHHLLDLPSSCLNFDMANACLGFMNAMQVAGMMLDSRQIDFALIVDGEGSRQPQEKTLERLASDEATVADLFADFATLTLGSGAAGMVLGRHSENAGSHKIIGGINRANTSHHKLCVGTLDQMRTDTAALLEAGLDVSERAWANAEEYGWLDMDRYVIHQISSVHTSMLCERLGIDVDKVPLTYPKLGNTGPAAVPLTLAQESESLNPGDRVLCLGMGSGINAMALEIAW</sequence>
<dbReference type="PANTHER" id="PTHR34069">
    <property type="entry name" value="3-OXOACYL-[ACYL-CARRIER-PROTEIN] SYNTHASE 3"/>
    <property type="match status" value="1"/>
</dbReference>
<dbReference type="EMBL" id="AAOA02000004">
    <property type="protein sequence ID" value="EAQ97163.1"/>
    <property type="molecule type" value="Genomic_DNA"/>
</dbReference>